<feature type="binding site" description="in other chain" evidence="10">
    <location>
        <begin position="255"/>
        <end position="256"/>
    </location>
    <ligand>
        <name>ATP</name>
        <dbReference type="ChEBI" id="CHEBI:30616"/>
        <note>ligand shared between two neighboring subunits</note>
    </ligand>
</feature>
<keyword evidence="5 10" id="KW-0479">Metal-binding</keyword>
<reference evidence="16 17" key="1">
    <citation type="submission" date="2019-10" db="EMBL/GenBank/DDBJ databases">
        <title>Alkaliphilus serpentinus sp. nov. and Alkaliphilus pronyensis sp. nov., two novel anaerobic alkaliphilic species isolated from the serpentinized-hosted hydrothermal field of the Prony Bay (New Caledonia).</title>
        <authorList>
            <person name="Postec A."/>
        </authorList>
    </citation>
    <scope>NUCLEOTIDE SEQUENCE [LARGE SCALE GENOMIC DNA]</scope>
    <source>
        <strain evidence="16 17">LacT</strain>
    </source>
</reference>
<evidence type="ECO:0000259" key="13">
    <source>
        <dbReference type="Pfam" id="PF00438"/>
    </source>
</evidence>
<dbReference type="FunFam" id="3.30.300.10:FF:000003">
    <property type="entry name" value="S-adenosylmethionine synthase"/>
    <property type="match status" value="1"/>
</dbReference>
<proteinExistence type="inferred from homology"/>
<feature type="binding site" description="in other chain" evidence="10">
    <location>
        <begin position="240"/>
        <end position="241"/>
    </location>
    <ligand>
        <name>ATP</name>
        <dbReference type="ChEBI" id="CHEBI:30616"/>
        <note>ligand shared between two neighboring subunits</note>
    </ligand>
</feature>
<dbReference type="HAMAP" id="MF_00086">
    <property type="entry name" value="S_AdoMet_synth1"/>
    <property type="match status" value="1"/>
</dbReference>
<feature type="binding site" description="in other chain" evidence="10">
    <location>
        <position position="15"/>
    </location>
    <ligand>
        <name>ATP</name>
        <dbReference type="ChEBI" id="CHEBI:30616"/>
        <note>ligand shared between two neighboring subunits</note>
    </ligand>
</feature>
<dbReference type="OrthoDB" id="9801686at2"/>
<gene>
    <name evidence="10" type="primary">metK</name>
    <name evidence="16" type="ORF">F8153_13710</name>
</gene>
<feature type="binding site" description="in other chain" evidence="10">
    <location>
        <position position="56"/>
    </location>
    <ligand>
        <name>L-methionine</name>
        <dbReference type="ChEBI" id="CHEBI:57844"/>
        <note>ligand shared between two neighboring subunits</note>
    </ligand>
</feature>
<feature type="binding site" evidence="10">
    <location>
        <position position="276"/>
    </location>
    <ligand>
        <name>ATP</name>
        <dbReference type="ChEBI" id="CHEBI:30616"/>
        <note>ligand shared between two neighboring subunits</note>
    </ligand>
</feature>
<evidence type="ECO:0000256" key="11">
    <source>
        <dbReference type="RuleBase" id="RU000542"/>
    </source>
</evidence>
<name>A0A833HLR7_9FIRM</name>
<feature type="binding site" description="in other chain" evidence="10">
    <location>
        <position position="99"/>
    </location>
    <ligand>
        <name>L-methionine</name>
        <dbReference type="ChEBI" id="CHEBI:57844"/>
        <note>ligand shared between two neighboring subunits</note>
    </ligand>
</feature>
<evidence type="ECO:0000256" key="5">
    <source>
        <dbReference type="ARBA" id="ARBA00022723"/>
    </source>
</evidence>
<dbReference type="PANTHER" id="PTHR11964">
    <property type="entry name" value="S-ADENOSYLMETHIONINE SYNTHETASE"/>
    <property type="match status" value="1"/>
</dbReference>
<keyword evidence="17" id="KW-1185">Reference proteome</keyword>
<dbReference type="GO" id="GO:0005524">
    <property type="term" value="F:ATP binding"/>
    <property type="evidence" value="ECO:0007669"/>
    <property type="project" value="UniProtKB-UniRule"/>
</dbReference>
<dbReference type="Gene3D" id="3.30.300.10">
    <property type="match status" value="3"/>
</dbReference>
<dbReference type="PROSITE" id="PS00377">
    <property type="entry name" value="ADOMET_SYNTHASE_2"/>
    <property type="match status" value="1"/>
</dbReference>
<keyword evidence="4 10" id="KW-0808">Transferase</keyword>
<dbReference type="GO" id="GO:0005737">
    <property type="term" value="C:cytoplasm"/>
    <property type="evidence" value="ECO:0007669"/>
    <property type="project" value="UniProtKB-SubCell"/>
</dbReference>
<dbReference type="GO" id="GO:0006556">
    <property type="term" value="P:S-adenosylmethionine biosynthetic process"/>
    <property type="evidence" value="ECO:0007669"/>
    <property type="project" value="UniProtKB-UniRule"/>
</dbReference>
<comment type="subcellular location">
    <subcellularLocation>
        <location evidence="10 11">Cytoplasm</location>
    </subcellularLocation>
</comment>
<evidence type="ECO:0000256" key="7">
    <source>
        <dbReference type="ARBA" id="ARBA00022840"/>
    </source>
</evidence>
<comment type="subunit">
    <text evidence="10">Homotetramer; dimer of dimers.</text>
</comment>
<keyword evidence="10" id="KW-0963">Cytoplasm</keyword>
<feature type="binding site" evidence="10">
    <location>
        <position position="43"/>
    </location>
    <ligand>
        <name>K(+)</name>
        <dbReference type="ChEBI" id="CHEBI:29103"/>
    </ligand>
</feature>
<comment type="catalytic activity">
    <reaction evidence="10">
        <text>L-methionine + ATP + H2O = S-adenosyl-L-methionine + phosphate + diphosphate</text>
        <dbReference type="Rhea" id="RHEA:21080"/>
        <dbReference type="ChEBI" id="CHEBI:15377"/>
        <dbReference type="ChEBI" id="CHEBI:30616"/>
        <dbReference type="ChEBI" id="CHEBI:33019"/>
        <dbReference type="ChEBI" id="CHEBI:43474"/>
        <dbReference type="ChEBI" id="CHEBI:57844"/>
        <dbReference type="ChEBI" id="CHEBI:59789"/>
        <dbReference type="EC" id="2.5.1.6"/>
    </reaction>
</comment>
<protein>
    <recommendedName>
        <fullName evidence="10">S-adenosylmethionine synthase</fullName>
        <shortName evidence="10">AdoMet synthase</shortName>
        <ecNumber evidence="10">2.5.1.6</ecNumber>
    </recommendedName>
    <alternativeName>
        <fullName evidence="10">MAT</fullName>
    </alternativeName>
    <alternativeName>
        <fullName evidence="10">Methionine adenosyltransferase</fullName>
    </alternativeName>
</protein>
<dbReference type="Proteomes" id="UP000465601">
    <property type="component" value="Unassembled WGS sequence"/>
</dbReference>
<keyword evidence="8 10" id="KW-0460">Magnesium</keyword>
<feature type="region of interest" description="Flexible loop" evidence="10">
    <location>
        <begin position="99"/>
        <end position="109"/>
    </location>
</feature>
<dbReference type="InterPro" id="IPR002133">
    <property type="entry name" value="S-AdoMet_synthetase"/>
</dbReference>
<evidence type="ECO:0000256" key="3">
    <source>
        <dbReference type="ARBA" id="ARBA00022563"/>
    </source>
</evidence>
<comment type="caution">
    <text evidence="16">The sequence shown here is derived from an EMBL/GenBank/DDBJ whole genome shotgun (WGS) entry which is preliminary data.</text>
</comment>
<dbReference type="GO" id="GO:0006730">
    <property type="term" value="P:one-carbon metabolic process"/>
    <property type="evidence" value="ECO:0007669"/>
    <property type="project" value="UniProtKB-KW"/>
</dbReference>
<evidence type="ECO:0000256" key="1">
    <source>
        <dbReference type="ARBA" id="ARBA00005224"/>
    </source>
</evidence>
<dbReference type="InterPro" id="IPR022629">
    <property type="entry name" value="S-AdoMet_synt_central"/>
</dbReference>
<feature type="binding site" evidence="10">
    <location>
        <position position="17"/>
    </location>
    <ligand>
        <name>Mg(2+)</name>
        <dbReference type="ChEBI" id="CHEBI:18420"/>
    </ligand>
</feature>
<dbReference type="PIRSF" id="PIRSF000497">
    <property type="entry name" value="MAT"/>
    <property type="match status" value="1"/>
</dbReference>
<dbReference type="AlphaFoldDB" id="A0A833HLR7"/>
<feature type="domain" description="S-adenosylmethionine synthetase C-terminal" evidence="15">
    <location>
        <begin position="243"/>
        <end position="382"/>
    </location>
</feature>
<evidence type="ECO:0000256" key="10">
    <source>
        <dbReference type="HAMAP-Rule" id="MF_00086"/>
    </source>
</evidence>
<evidence type="ECO:0000313" key="17">
    <source>
        <dbReference type="Proteomes" id="UP000465601"/>
    </source>
</evidence>
<dbReference type="InterPro" id="IPR022630">
    <property type="entry name" value="S-AdoMet_synt_C"/>
</dbReference>
<dbReference type="UniPathway" id="UPA00315">
    <property type="reaction ID" value="UER00080"/>
</dbReference>
<evidence type="ECO:0000259" key="14">
    <source>
        <dbReference type="Pfam" id="PF02772"/>
    </source>
</evidence>
<evidence type="ECO:0000256" key="6">
    <source>
        <dbReference type="ARBA" id="ARBA00022741"/>
    </source>
</evidence>
<feature type="domain" description="S-adenosylmethionine synthetase N-terminal" evidence="13">
    <location>
        <begin position="4"/>
        <end position="101"/>
    </location>
</feature>
<keyword evidence="6 10" id="KW-0547">Nucleotide-binding</keyword>
<comment type="function">
    <text evidence="10">Catalyzes the formation of S-adenosylmethionine (AdoMet) from methionine and ATP. The overall synthetic reaction is composed of two sequential steps, AdoMet formation and the subsequent tripolyphosphate hydrolysis which occurs prior to release of AdoMet from the enzyme.</text>
</comment>
<comment type="cofactor">
    <cofactor evidence="10">
        <name>Mg(2+)</name>
        <dbReference type="ChEBI" id="CHEBI:18420"/>
    </cofactor>
    <text evidence="10">Binds 2 divalent ions per subunit.</text>
</comment>
<evidence type="ECO:0000256" key="9">
    <source>
        <dbReference type="ARBA" id="ARBA00022958"/>
    </source>
</evidence>
<dbReference type="GO" id="GO:0000287">
    <property type="term" value="F:magnesium ion binding"/>
    <property type="evidence" value="ECO:0007669"/>
    <property type="project" value="UniProtKB-UniRule"/>
</dbReference>
<keyword evidence="3 10" id="KW-0554">One-carbon metabolism</keyword>
<feature type="binding site" description="in other chain" evidence="10">
    <location>
        <position position="280"/>
    </location>
    <ligand>
        <name>L-methionine</name>
        <dbReference type="ChEBI" id="CHEBI:57844"/>
        <note>ligand shared between two neighboring subunits</note>
    </ligand>
</feature>
<evidence type="ECO:0000259" key="15">
    <source>
        <dbReference type="Pfam" id="PF02773"/>
    </source>
</evidence>
<evidence type="ECO:0000313" key="16">
    <source>
        <dbReference type="EMBL" id="KAB3526653.1"/>
    </source>
</evidence>
<dbReference type="EMBL" id="WBZB01000051">
    <property type="protein sequence ID" value="KAB3526653.1"/>
    <property type="molecule type" value="Genomic_DNA"/>
</dbReference>
<evidence type="ECO:0000256" key="4">
    <source>
        <dbReference type="ARBA" id="ARBA00022679"/>
    </source>
</evidence>
<feature type="binding site" description="in other chain" evidence="10">
    <location>
        <begin position="174"/>
        <end position="176"/>
    </location>
    <ligand>
        <name>ATP</name>
        <dbReference type="ChEBI" id="CHEBI:30616"/>
        <note>ligand shared between two neighboring subunits</note>
    </ligand>
</feature>
<dbReference type="NCBIfam" id="TIGR01034">
    <property type="entry name" value="metK"/>
    <property type="match status" value="1"/>
</dbReference>
<comment type="pathway">
    <text evidence="1 10">Amino-acid biosynthesis; S-adenosyl-L-methionine biosynthesis; S-adenosyl-L-methionine from L-methionine: step 1/1.</text>
</comment>
<feature type="binding site" evidence="10">
    <location>
        <position position="249"/>
    </location>
    <ligand>
        <name>ATP</name>
        <dbReference type="ChEBI" id="CHEBI:30616"/>
        <note>ligand shared between two neighboring subunits</note>
    </ligand>
</feature>
<dbReference type="FunFam" id="3.30.300.10:FF:000004">
    <property type="entry name" value="S-adenosylmethionine synthase"/>
    <property type="match status" value="1"/>
</dbReference>
<dbReference type="Pfam" id="PF02772">
    <property type="entry name" value="S-AdoMet_synt_M"/>
    <property type="match status" value="1"/>
</dbReference>
<feature type="domain" description="S-adenosylmethionine synthetase central" evidence="14">
    <location>
        <begin position="125"/>
        <end position="241"/>
    </location>
</feature>
<comment type="similarity">
    <text evidence="2 10 12">Belongs to the AdoMet synthase family.</text>
</comment>
<dbReference type="RefSeq" id="WP_151866919.1">
    <property type="nucleotide sequence ID" value="NZ_WBZB01000051.1"/>
</dbReference>
<dbReference type="InterPro" id="IPR022631">
    <property type="entry name" value="ADOMET_SYNTHASE_CS"/>
</dbReference>
<dbReference type="GO" id="GO:0004478">
    <property type="term" value="F:methionine adenosyltransferase activity"/>
    <property type="evidence" value="ECO:0007669"/>
    <property type="project" value="UniProtKB-UniRule"/>
</dbReference>
<evidence type="ECO:0000256" key="8">
    <source>
        <dbReference type="ARBA" id="ARBA00022842"/>
    </source>
</evidence>
<dbReference type="InterPro" id="IPR022628">
    <property type="entry name" value="S-AdoMet_synt_N"/>
</dbReference>
<keyword evidence="7 10" id="KW-0067">ATP-binding</keyword>
<evidence type="ECO:0000256" key="2">
    <source>
        <dbReference type="ARBA" id="ARBA00009685"/>
    </source>
</evidence>
<organism evidence="16 17">
    <name type="scientific">Alkaliphilus serpentinus</name>
    <dbReference type="NCBI Taxonomy" id="1482731"/>
    <lineage>
        <taxon>Bacteria</taxon>
        <taxon>Bacillati</taxon>
        <taxon>Bacillota</taxon>
        <taxon>Clostridia</taxon>
        <taxon>Peptostreptococcales</taxon>
        <taxon>Natronincolaceae</taxon>
        <taxon>Alkaliphilus</taxon>
    </lineage>
</organism>
<feature type="binding site" evidence="10">
    <location>
        <position position="272"/>
    </location>
    <ligand>
        <name>ATP</name>
        <dbReference type="ChEBI" id="CHEBI:30616"/>
        <note>ligand shared between two neighboring subunits</note>
    </ligand>
</feature>
<dbReference type="EC" id="2.5.1.6" evidence="10"/>
<dbReference type="PROSITE" id="PS00376">
    <property type="entry name" value="ADOMET_SYNTHASE_1"/>
    <property type="match status" value="1"/>
</dbReference>
<dbReference type="Pfam" id="PF02773">
    <property type="entry name" value="S-AdoMet_synt_C"/>
    <property type="match status" value="1"/>
</dbReference>
<comment type="cofactor">
    <cofactor evidence="10">
        <name>K(+)</name>
        <dbReference type="ChEBI" id="CHEBI:29103"/>
    </cofactor>
    <text evidence="10">Binds 1 potassium ion per subunit.</text>
</comment>
<sequence>MARRLFTSESVTEGHPDKICDQISDAVLDAIFELDPKARVACETSVTTGLVLVAGEITTECYVDIPKVVRRTIEEIGYTRAKYGFDCDTCAVLTAIDEQSPDIAMGVNEALESKKGEMVDEIEAIGAGDQGIMFGFACNETPELMPLPISLAHKLAKRLSEVRKNGTLSYLRPDGKTQVTVEYEGDKPVRIDTIVISTQHGPEVEQKEIERDMIEHVVNKVVPSNLLDNKTKYFINPTGRFVIGGPQGDAGLTGRKIIVDTYGGYARHGGGAFSGKDPTKVDRSAAYAARYVAKNIVAAGLADKCEIELAYAIGVAQPVSILVETFGTGKVDEEKLGELVRKHFDLRPAAIIRDLDLRRPIYRQIAAYGHFGRTDVNLPWEKTDKAEILKKEAGL</sequence>
<dbReference type="CDD" id="cd18079">
    <property type="entry name" value="S-AdoMet_synt"/>
    <property type="match status" value="1"/>
</dbReference>
<accession>A0A833HLR7</accession>
<feature type="binding site" evidence="10">
    <location>
        <position position="249"/>
    </location>
    <ligand>
        <name>L-methionine</name>
        <dbReference type="ChEBI" id="CHEBI:57844"/>
        <note>ligand shared between two neighboring subunits</note>
    </ligand>
</feature>
<dbReference type="SUPFAM" id="SSF55973">
    <property type="entry name" value="S-adenosylmethionine synthetase"/>
    <property type="match status" value="3"/>
</dbReference>
<evidence type="ECO:0000256" key="12">
    <source>
        <dbReference type="RuleBase" id="RU004462"/>
    </source>
</evidence>
<keyword evidence="9 10" id="KW-0630">Potassium</keyword>
<dbReference type="Pfam" id="PF00438">
    <property type="entry name" value="S-AdoMet_synt_N"/>
    <property type="match status" value="1"/>
</dbReference>
<dbReference type="InterPro" id="IPR022636">
    <property type="entry name" value="S-AdoMet_synthetase_sfam"/>
</dbReference>